<dbReference type="RefSeq" id="XP_051610386.1">
    <property type="nucleotide sequence ID" value="XM_051750324.1"/>
</dbReference>
<reference evidence="2 3" key="1">
    <citation type="journal article" date="2022" name="DNA Res.">
        <title>Genome analysis of five recently described species of the CUG-Ser clade uncovers Candida theae as a new hybrid lineage with pathogenic potential in the Candida parapsilosis species complex.</title>
        <authorList>
            <person name="Mixao V."/>
            <person name="Del Olmo V."/>
            <person name="Hegedusova E."/>
            <person name="Saus E."/>
            <person name="Pryszcz L."/>
            <person name="Cillingova A."/>
            <person name="Nosek J."/>
            <person name="Gabaldon T."/>
        </authorList>
    </citation>
    <scope>NUCLEOTIDE SEQUENCE [LARGE SCALE GENOMIC DNA]</scope>
    <source>
        <strain evidence="2 3">CBS 12239</strain>
    </source>
</reference>
<name>A0AAD5BHQ3_9ASCO</name>
<comment type="caution">
    <text evidence="2">The sequence shown here is derived from an EMBL/GenBank/DDBJ whole genome shotgun (WGS) entry which is preliminary data.</text>
</comment>
<feature type="compositionally biased region" description="Acidic residues" evidence="1">
    <location>
        <begin position="278"/>
        <end position="310"/>
    </location>
</feature>
<dbReference type="Proteomes" id="UP001204833">
    <property type="component" value="Unassembled WGS sequence"/>
</dbReference>
<evidence type="ECO:0000313" key="2">
    <source>
        <dbReference type="EMBL" id="KAI5964037.1"/>
    </source>
</evidence>
<feature type="region of interest" description="Disordered" evidence="1">
    <location>
        <begin position="275"/>
        <end position="310"/>
    </location>
</feature>
<protein>
    <submittedName>
        <fullName evidence="2">Uncharacterized protein</fullName>
    </submittedName>
</protein>
<dbReference type="EMBL" id="JAIHNG010000049">
    <property type="protein sequence ID" value="KAI5964037.1"/>
    <property type="molecule type" value="Genomic_DNA"/>
</dbReference>
<evidence type="ECO:0000313" key="3">
    <source>
        <dbReference type="Proteomes" id="UP001204833"/>
    </source>
</evidence>
<proteinExistence type="predicted"/>
<sequence length="405" mass="46375">MHISLNTRTLGSLITFAFNRNKEQLRQDQQDQQMQEKEQEQGTIMHQYHHLEGSFRKVSTLLNKFQSSFIQEELISPSNNEETHDHSSISTIDTSQSMSSLQIISISSITKLRPQHLSNSNFVYKLRQDKGVIIHTSKLNLPQTHPSPSLHQHSNEKRDISNNWLLVQSPYPPQTNQVHFPISKCLNQQFGDGGSIDVQSTIYASFIHTLDLTLGLNILFASESFTVRLELTKAITWRNLYTCTVPDGMIGQVWARSDVVEFESVRLSFVEFERGESGEDEEDGMEKVFEEEEEEADEGYDGYDGGDDDFEGEILRKRSKLRLGLRHKSRGNKRKSKTKGKLNNKQHRIKLRLWRKLQKVKMFNGGGGGGRNGLQQRPIISCVTDVRLLDCSGKRTRDLQNLEVI</sequence>
<accession>A0AAD5BHQ3</accession>
<evidence type="ECO:0000256" key="1">
    <source>
        <dbReference type="SAM" id="MobiDB-lite"/>
    </source>
</evidence>
<gene>
    <name evidence="2" type="ORF">KGF57_001148</name>
</gene>
<dbReference type="AlphaFoldDB" id="A0AAD5BHQ3"/>
<keyword evidence="3" id="KW-1185">Reference proteome</keyword>
<organism evidence="2 3">
    <name type="scientific">Candida theae</name>
    <dbReference type="NCBI Taxonomy" id="1198502"/>
    <lineage>
        <taxon>Eukaryota</taxon>
        <taxon>Fungi</taxon>
        <taxon>Dikarya</taxon>
        <taxon>Ascomycota</taxon>
        <taxon>Saccharomycotina</taxon>
        <taxon>Pichiomycetes</taxon>
        <taxon>Debaryomycetaceae</taxon>
        <taxon>Candida/Lodderomyces clade</taxon>
        <taxon>Candida</taxon>
    </lineage>
</organism>
<dbReference type="GeneID" id="76149207"/>